<keyword evidence="1" id="KW-0732">Signal</keyword>
<dbReference type="SUPFAM" id="SSF48208">
    <property type="entry name" value="Six-hairpin glycosidases"/>
    <property type="match status" value="1"/>
</dbReference>
<dbReference type="InterPro" id="IPR008313">
    <property type="entry name" value="GH125"/>
</dbReference>
<dbReference type="GO" id="GO:0003824">
    <property type="term" value="F:catalytic activity"/>
    <property type="evidence" value="ECO:0007669"/>
    <property type="project" value="UniProtKB-ARBA"/>
</dbReference>
<evidence type="ECO:0000313" key="3">
    <source>
        <dbReference type="Proteomes" id="UP000664521"/>
    </source>
</evidence>
<evidence type="ECO:0000313" key="2">
    <source>
        <dbReference type="EMBL" id="CAF9908544.1"/>
    </source>
</evidence>
<gene>
    <name evidence="2" type="ORF">HETSPECPRED_008107</name>
</gene>
<dbReference type="OrthoDB" id="7771656at2759"/>
<dbReference type="GO" id="GO:0005975">
    <property type="term" value="P:carbohydrate metabolic process"/>
    <property type="evidence" value="ECO:0007669"/>
    <property type="project" value="InterPro"/>
</dbReference>
<name>A0A8H3ICH9_9LECA</name>
<dbReference type="PIRSF" id="PIRSF028846">
    <property type="entry name" value="UCP028846"/>
    <property type="match status" value="1"/>
</dbReference>
<comment type="caution">
    <text evidence="2">The sequence shown here is derived from an EMBL/GenBank/DDBJ whole genome shotgun (WGS) entry which is preliminary data.</text>
</comment>
<feature type="chain" id="PRO_5034053431" description="Glycoside hydrolase family 125 protein" evidence="1">
    <location>
        <begin position="21"/>
        <end position="548"/>
    </location>
</feature>
<accession>A0A8H3ICH9</accession>
<keyword evidence="3" id="KW-1185">Reference proteome</keyword>
<dbReference type="AlphaFoldDB" id="A0A8H3ICH9"/>
<feature type="signal peptide" evidence="1">
    <location>
        <begin position="1"/>
        <end position="20"/>
    </location>
</feature>
<reference evidence="2" key="1">
    <citation type="submission" date="2021-03" db="EMBL/GenBank/DDBJ databases">
        <authorList>
            <person name="Tagirdzhanova G."/>
        </authorList>
    </citation>
    <scope>NUCLEOTIDE SEQUENCE</scope>
</reference>
<dbReference type="Proteomes" id="UP000664521">
    <property type="component" value="Unassembled WGS sequence"/>
</dbReference>
<dbReference type="Gene3D" id="1.50.10.10">
    <property type="match status" value="1"/>
</dbReference>
<organism evidence="2 3">
    <name type="scientific">Heterodermia speciosa</name>
    <dbReference type="NCBI Taxonomy" id="116794"/>
    <lineage>
        <taxon>Eukaryota</taxon>
        <taxon>Fungi</taxon>
        <taxon>Dikarya</taxon>
        <taxon>Ascomycota</taxon>
        <taxon>Pezizomycotina</taxon>
        <taxon>Lecanoromycetes</taxon>
        <taxon>OSLEUM clade</taxon>
        <taxon>Lecanoromycetidae</taxon>
        <taxon>Caliciales</taxon>
        <taxon>Physciaceae</taxon>
        <taxon>Heterodermia</taxon>
    </lineage>
</organism>
<protein>
    <recommendedName>
        <fullName evidence="4">Glycoside hydrolase family 125 protein</fullName>
    </recommendedName>
</protein>
<sequence>MIAGLYTVFCSLAFLLPIQSAPVPVSDEPTCPPYGYHSRQRHEGNRSTGLHELPYQRPAVDCRKFVSREVEESILRLKGKIQDPDLFRLFENAYPNTLDTAILWTGFAYEKGSETKYTDEDLAFVITGDITAMWLRDSANQVLSYLPLLKASSKPKTLAALFRGVINLHSRYIKITPYCHAFQPPPESGVPLQTNGAYYRNRVNPSYDQTKTFDCKWELDSLASFLQLSWDYYNRTGDIGPFSKYEWVETVEVILKSAEDMRAATYTPSGHIGKSGYTMTGQTDRATETTSNNGLGNPVKWTGMIRSTFRPSDDASIHQFLIPSNMMFARTLETASMIMEKLDTKRARNLVVEMRTMASEIRDGITKYAIISHPLFGAMYAFEVDGYGSQNLMDDANLPSLLSIPMMDYATSNRSTPGREEVYLNTRLFALSEENPYWMHGPVMSAIGGPHIGPTKAWPLASIVRVLTSEDEGEIRTELQGLVGSTDGLGLIHESVSVHVASDWSREWFGWANGMFGQMILDIDKRFPHLLSEGYQQTPGLLNQASSP</sequence>
<evidence type="ECO:0000256" key="1">
    <source>
        <dbReference type="SAM" id="SignalP"/>
    </source>
</evidence>
<dbReference type="Pfam" id="PF06824">
    <property type="entry name" value="Glyco_hydro_125"/>
    <property type="match status" value="1"/>
</dbReference>
<dbReference type="SMART" id="SM01149">
    <property type="entry name" value="DUF1237"/>
    <property type="match status" value="1"/>
</dbReference>
<dbReference type="PANTHER" id="PTHR31047">
    <property type="entry name" value="MEIOTICALLY UP-REGULATED GENE 157 PROTEIN"/>
    <property type="match status" value="1"/>
</dbReference>
<dbReference type="PANTHER" id="PTHR31047:SF2">
    <property type="entry name" value="DUF1237 DOMAIN-CONTAINING PROTEIN"/>
    <property type="match status" value="1"/>
</dbReference>
<dbReference type="EMBL" id="CAJPDS010000006">
    <property type="protein sequence ID" value="CAF9908544.1"/>
    <property type="molecule type" value="Genomic_DNA"/>
</dbReference>
<proteinExistence type="predicted"/>
<evidence type="ECO:0008006" key="4">
    <source>
        <dbReference type="Google" id="ProtNLM"/>
    </source>
</evidence>
<dbReference type="InterPro" id="IPR012341">
    <property type="entry name" value="6hp_glycosidase-like_sf"/>
</dbReference>
<dbReference type="InterPro" id="IPR008928">
    <property type="entry name" value="6-hairpin_glycosidase_sf"/>
</dbReference>